<reference evidence="3 4" key="1">
    <citation type="submission" date="2023-08" db="EMBL/GenBank/DDBJ databases">
        <title>A Necator americanus chromosomal reference genome.</title>
        <authorList>
            <person name="Ilik V."/>
            <person name="Petrzelkova K.J."/>
            <person name="Pardy F."/>
            <person name="Fuh T."/>
            <person name="Niatou-Singa F.S."/>
            <person name="Gouil Q."/>
            <person name="Baker L."/>
            <person name="Ritchie M.E."/>
            <person name="Jex A.R."/>
            <person name="Gazzola D."/>
            <person name="Li H."/>
            <person name="Toshio Fujiwara R."/>
            <person name="Zhan B."/>
            <person name="Aroian R.V."/>
            <person name="Pafco B."/>
            <person name="Schwarz E.M."/>
        </authorList>
    </citation>
    <scope>NUCLEOTIDE SEQUENCE [LARGE SCALE GENOMIC DNA]</scope>
    <source>
        <strain evidence="3 4">Aroian</strain>
        <tissue evidence="3">Whole animal</tissue>
    </source>
</reference>
<keyword evidence="4" id="KW-1185">Reference proteome</keyword>
<feature type="transmembrane region" description="Helical" evidence="2">
    <location>
        <begin position="12"/>
        <end position="36"/>
    </location>
</feature>
<evidence type="ECO:0000256" key="2">
    <source>
        <dbReference type="SAM" id="Phobius"/>
    </source>
</evidence>
<comment type="caution">
    <text evidence="3">The sequence shown here is derived from an EMBL/GenBank/DDBJ whole genome shotgun (WGS) entry which is preliminary data.</text>
</comment>
<keyword evidence="2" id="KW-0812">Transmembrane</keyword>
<dbReference type="EMBL" id="JAVFWL010000001">
    <property type="protein sequence ID" value="KAK6728690.1"/>
    <property type="molecule type" value="Genomic_DNA"/>
</dbReference>
<keyword evidence="2" id="KW-0472">Membrane</keyword>
<keyword evidence="2" id="KW-1133">Transmembrane helix</keyword>
<sequence length="193" mass="21572">MRLPDFLSAVTLNVVLALFSMLMAIVALGLLAFVLAKDTYLQKETLPTMRDKIKRHESVVVDFKNPSTVPDHFLQLNTLMFQKKPKNNLITEMPALPLSGMHMMSSTGGNEGVEQELSPLQAESEVASNKVSSVLRAQRSASEGHETTQHTTELSVEISLGKGRERYVDYELYGQDRGREYESDCYLHVVALL</sequence>
<feature type="region of interest" description="Disordered" evidence="1">
    <location>
        <begin position="137"/>
        <end position="156"/>
    </location>
</feature>
<evidence type="ECO:0000313" key="3">
    <source>
        <dbReference type="EMBL" id="KAK6728690.1"/>
    </source>
</evidence>
<dbReference type="Proteomes" id="UP001303046">
    <property type="component" value="Unassembled WGS sequence"/>
</dbReference>
<gene>
    <name evidence="3" type="primary">Necator_chrI.g2128</name>
    <name evidence="3" type="ORF">RB195_006001</name>
</gene>
<name>A0ABR1BTF8_NECAM</name>
<evidence type="ECO:0000313" key="4">
    <source>
        <dbReference type="Proteomes" id="UP001303046"/>
    </source>
</evidence>
<protein>
    <submittedName>
        <fullName evidence="3">Uncharacterized protein</fullName>
    </submittedName>
</protein>
<organism evidence="3 4">
    <name type="scientific">Necator americanus</name>
    <name type="common">Human hookworm</name>
    <dbReference type="NCBI Taxonomy" id="51031"/>
    <lineage>
        <taxon>Eukaryota</taxon>
        <taxon>Metazoa</taxon>
        <taxon>Ecdysozoa</taxon>
        <taxon>Nematoda</taxon>
        <taxon>Chromadorea</taxon>
        <taxon>Rhabditida</taxon>
        <taxon>Rhabditina</taxon>
        <taxon>Rhabditomorpha</taxon>
        <taxon>Strongyloidea</taxon>
        <taxon>Ancylostomatidae</taxon>
        <taxon>Bunostominae</taxon>
        <taxon>Necator</taxon>
    </lineage>
</organism>
<accession>A0ABR1BTF8</accession>
<proteinExistence type="predicted"/>
<evidence type="ECO:0000256" key="1">
    <source>
        <dbReference type="SAM" id="MobiDB-lite"/>
    </source>
</evidence>